<organism evidence="2 3">
    <name type="scientific">Botrytis porri</name>
    <dbReference type="NCBI Taxonomy" id="87229"/>
    <lineage>
        <taxon>Eukaryota</taxon>
        <taxon>Fungi</taxon>
        <taxon>Dikarya</taxon>
        <taxon>Ascomycota</taxon>
        <taxon>Pezizomycotina</taxon>
        <taxon>Leotiomycetes</taxon>
        <taxon>Helotiales</taxon>
        <taxon>Sclerotiniaceae</taxon>
        <taxon>Botrytis</taxon>
    </lineage>
</organism>
<evidence type="ECO:0008006" key="4">
    <source>
        <dbReference type="Google" id="ProtNLM"/>
    </source>
</evidence>
<dbReference type="OrthoDB" id="428177at2759"/>
<dbReference type="PANTHER" id="PTHR43040:SF1">
    <property type="entry name" value="RIBONUCLEASE D"/>
    <property type="match status" value="1"/>
</dbReference>
<dbReference type="STRING" id="87229.A0A4Z1L2K6"/>
<dbReference type="PANTHER" id="PTHR43040">
    <property type="entry name" value="RIBONUCLEASE D"/>
    <property type="match status" value="1"/>
</dbReference>
<feature type="compositionally biased region" description="Low complexity" evidence="1">
    <location>
        <begin position="53"/>
        <end position="64"/>
    </location>
</feature>
<sequence>MSIKIEQTFQAGSLQDMQHSVETFDENENNLDDISESNSASGVNVSEVDWNATPTSDDSWPQSDDSWERQPTISFADEYEARMAALDQEAEDALNTGAKKSPDAPAPVIFIDTLEKMDKFLPVLSQLKNGVELAFDCEGTPEEDENGKPIPGGGFGRTGDISFLSMTVISIDITYVFDVWELKRAVFDRQNNDGLTLKKILESHDRIQLWWDVRSDWDTLFHKFGIQIGKLREKTAGGAYFQRNGWRPLTIRPLTRTARNYIAGDTECLYGLHKRMLYKMEVWLELTQGKTVGGLMDAIGKSSTLLATIDDLVQFIDEQSMIRAHDATSPGFDSRSREGKADAPAAFLRITDAWEENQDRISMRQEEYRILFQNQQSMAVDS</sequence>
<dbReference type="Gene3D" id="3.30.420.10">
    <property type="entry name" value="Ribonuclease H-like superfamily/Ribonuclease H"/>
    <property type="match status" value="1"/>
</dbReference>
<dbReference type="AlphaFoldDB" id="A0A4Z1L2K6"/>
<dbReference type="SUPFAM" id="SSF53098">
    <property type="entry name" value="Ribonuclease H-like"/>
    <property type="match status" value="1"/>
</dbReference>
<protein>
    <recommendedName>
        <fullName evidence="4">3'-5' exonuclease domain-containing protein</fullName>
    </recommendedName>
</protein>
<evidence type="ECO:0000313" key="2">
    <source>
        <dbReference type="EMBL" id="TGO91011.1"/>
    </source>
</evidence>
<accession>A0A4Z1L2K6</accession>
<dbReference type="InterPro" id="IPR036397">
    <property type="entry name" value="RNaseH_sf"/>
</dbReference>
<dbReference type="InterPro" id="IPR012337">
    <property type="entry name" value="RNaseH-like_sf"/>
</dbReference>
<comment type="caution">
    <text evidence="2">The sequence shown here is derived from an EMBL/GenBank/DDBJ whole genome shotgun (WGS) entry which is preliminary data.</text>
</comment>
<name>A0A4Z1L2K6_9HELO</name>
<reference evidence="2 3" key="1">
    <citation type="submission" date="2017-12" db="EMBL/GenBank/DDBJ databases">
        <title>Comparative genomics of Botrytis spp.</title>
        <authorList>
            <person name="Valero-Jimenez C.A."/>
            <person name="Tapia P."/>
            <person name="Veloso J."/>
            <person name="Silva-Moreno E."/>
            <person name="Staats M."/>
            <person name="Valdes J.H."/>
            <person name="Van Kan J.A.L."/>
        </authorList>
    </citation>
    <scope>NUCLEOTIDE SEQUENCE [LARGE SCALE GENOMIC DNA]</scope>
    <source>
        <strain evidence="2 3">MUCL3349</strain>
    </source>
</reference>
<dbReference type="GO" id="GO:0003676">
    <property type="term" value="F:nucleic acid binding"/>
    <property type="evidence" value="ECO:0007669"/>
    <property type="project" value="InterPro"/>
</dbReference>
<dbReference type="Proteomes" id="UP000297280">
    <property type="component" value="Unassembled WGS sequence"/>
</dbReference>
<proteinExistence type="predicted"/>
<keyword evidence="3" id="KW-1185">Reference proteome</keyword>
<feature type="region of interest" description="Disordered" evidence="1">
    <location>
        <begin position="23"/>
        <end position="67"/>
    </location>
</feature>
<dbReference type="EMBL" id="PQXO01000043">
    <property type="protein sequence ID" value="TGO91011.1"/>
    <property type="molecule type" value="Genomic_DNA"/>
</dbReference>
<gene>
    <name evidence="2" type="ORF">BPOR_0043g00220</name>
</gene>
<evidence type="ECO:0000256" key="1">
    <source>
        <dbReference type="SAM" id="MobiDB-lite"/>
    </source>
</evidence>
<feature type="compositionally biased region" description="Acidic residues" evidence="1">
    <location>
        <begin position="23"/>
        <end position="35"/>
    </location>
</feature>
<evidence type="ECO:0000313" key="3">
    <source>
        <dbReference type="Proteomes" id="UP000297280"/>
    </source>
</evidence>